<feature type="transmembrane region" description="Helical" evidence="3">
    <location>
        <begin position="119"/>
        <end position="146"/>
    </location>
</feature>
<dbReference type="PANTHER" id="PTHR37815:SF3">
    <property type="entry name" value="UPF0397 PROTEIN SPR0429"/>
    <property type="match status" value="1"/>
</dbReference>
<protein>
    <submittedName>
        <fullName evidence="4">ECF-type riboflavin transporter substrate-binding protein</fullName>
    </submittedName>
</protein>
<evidence type="ECO:0000256" key="1">
    <source>
        <dbReference type="ARBA" id="ARBA00022692"/>
    </source>
</evidence>
<keyword evidence="3" id="KW-0472">Membrane</keyword>
<proteinExistence type="predicted"/>
<keyword evidence="1 3" id="KW-0812">Transmembrane</keyword>
<feature type="transmembrane region" description="Helical" evidence="3">
    <location>
        <begin position="20"/>
        <end position="38"/>
    </location>
</feature>
<accession>A0AB74TH55</accession>
<reference evidence="4" key="1">
    <citation type="submission" date="2023-12" db="EMBL/GenBank/DDBJ databases">
        <title>Dolosigranulum savutii sp. nov. isolated from human upper respiratory samples collected in Botswana.</title>
        <authorList>
            <person name="Kelly M.S."/>
        </authorList>
    </citation>
    <scope>NUCLEOTIDE SEQUENCE</scope>
    <source>
        <strain evidence="4">MSK433</strain>
    </source>
</reference>
<name>A0AB74TH55_9LACT</name>
<keyword evidence="2 3" id="KW-1133">Transmembrane helix</keyword>
<evidence type="ECO:0000256" key="3">
    <source>
        <dbReference type="SAM" id="Phobius"/>
    </source>
</evidence>
<evidence type="ECO:0000256" key="2">
    <source>
        <dbReference type="ARBA" id="ARBA00022989"/>
    </source>
</evidence>
<feature type="transmembrane region" description="Helical" evidence="3">
    <location>
        <begin position="50"/>
        <end position="76"/>
    </location>
</feature>
<dbReference type="InterPro" id="IPR009825">
    <property type="entry name" value="ECF_substrate-spec-like"/>
</dbReference>
<feature type="transmembrane region" description="Helical" evidence="3">
    <location>
        <begin position="158"/>
        <end position="179"/>
    </location>
</feature>
<dbReference type="AlphaFoldDB" id="A0AB74TH55"/>
<dbReference type="NCBIfam" id="NF010182">
    <property type="entry name" value="PRK13661.1"/>
    <property type="match status" value="1"/>
</dbReference>
<dbReference type="GO" id="GO:0016020">
    <property type="term" value="C:membrane"/>
    <property type="evidence" value="ECO:0007669"/>
    <property type="project" value="InterPro"/>
</dbReference>
<dbReference type="EMBL" id="CP142433">
    <property type="protein sequence ID" value="XBC45672.1"/>
    <property type="molecule type" value="Genomic_DNA"/>
</dbReference>
<dbReference type="Gene3D" id="1.10.1760.20">
    <property type="match status" value="1"/>
</dbReference>
<dbReference type="Pfam" id="PF07155">
    <property type="entry name" value="ECF-ribofla_trS"/>
    <property type="match status" value="1"/>
</dbReference>
<evidence type="ECO:0000313" key="4">
    <source>
        <dbReference type="EMBL" id="XBC45672.1"/>
    </source>
</evidence>
<sequence>MKNKKGVTVMSFKLSTKEIVGVAIGAALFGVLMVYGGITIFTNTKLSSAYVIPVIIGALFGPIPAALVGLIGNFFADFLGGWGYWIDWSVGNFFACFFIGSLQLYGANIKRGLFTTKHALIFSILSILGIGVSFGLITPLLTLLFFSGEVTITFSQAFAAVISNATVVLVVGIPLLFGLSKRYKNQSNLIEED</sequence>
<dbReference type="PANTHER" id="PTHR37815">
    <property type="entry name" value="UPF0397 PROTEIN BC_2624-RELATED"/>
    <property type="match status" value="1"/>
</dbReference>
<organism evidence="4">
    <name type="scientific">Dolosigranulum savutiense</name>
    <dbReference type="NCBI Taxonomy" id="3110288"/>
    <lineage>
        <taxon>Bacteria</taxon>
        <taxon>Bacillati</taxon>
        <taxon>Bacillota</taxon>
        <taxon>Bacilli</taxon>
        <taxon>Lactobacillales</taxon>
        <taxon>Carnobacteriaceae</taxon>
        <taxon>Dolosigranulum</taxon>
    </lineage>
</organism>
<dbReference type="RefSeq" id="WP_347300121.1">
    <property type="nucleotide sequence ID" value="NZ_CP142433.1"/>
</dbReference>
<feature type="transmembrane region" description="Helical" evidence="3">
    <location>
        <begin position="88"/>
        <end position="107"/>
    </location>
</feature>
<gene>
    <name evidence="4" type="ORF">VUQ08_07390</name>
</gene>